<accession>A0A497E5R8</accession>
<reference evidence="2 3" key="1">
    <citation type="submission" date="2018-06" db="EMBL/GenBank/DDBJ databases">
        <title>Extensive metabolic versatility and redundancy in microbially diverse, dynamic hydrothermal sediments.</title>
        <authorList>
            <person name="Dombrowski N."/>
            <person name="Teske A."/>
            <person name="Baker B.J."/>
        </authorList>
    </citation>
    <scope>NUCLEOTIDE SEQUENCE [LARGE SCALE GENOMIC DNA]</scope>
    <source>
        <strain evidence="2">B47_G16</strain>
    </source>
</reference>
<feature type="domain" description="Glucosamine/galactosamine-6-phosphate isomerase" evidence="1">
    <location>
        <begin position="8"/>
        <end position="229"/>
    </location>
</feature>
<comment type="caution">
    <text evidence="2">The sequence shown here is derived from an EMBL/GenBank/DDBJ whole genome shotgun (WGS) entry which is preliminary data.</text>
</comment>
<dbReference type="GO" id="GO:0006043">
    <property type="term" value="P:glucosamine catabolic process"/>
    <property type="evidence" value="ECO:0007669"/>
    <property type="project" value="TreeGrafter"/>
</dbReference>
<dbReference type="GO" id="GO:0019262">
    <property type="term" value="P:N-acetylneuraminate catabolic process"/>
    <property type="evidence" value="ECO:0007669"/>
    <property type="project" value="TreeGrafter"/>
</dbReference>
<protein>
    <submittedName>
        <fullName evidence="2">Glucosamine-6-phosphate deaminase</fullName>
    </submittedName>
</protein>
<dbReference type="AlphaFoldDB" id="A0A497E5R8"/>
<dbReference type="InterPro" id="IPR006148">
    <property type="entry name" value="Glc/Gal-6P_isomerase"/>
</dbReference>
<dbReference type="PANTHER" id="PTHR11280">
    <property type="entry name" value="GLUCOSAMINE-6-PHOSPHATE ISOMERASE"/>
    <property type="match status" value="1"/>
</dbReference>
<name>A0A497E5R8_UNCAE</name>
<evidence type="ECO:0000313" key="2">
    <source>
        <dbReference type="EMBL" id="RLE10561.1"/>
    </source>
</evidence>
<dbReference type="CDD" id="cd01399">
    <property type="entry name" value="GlcN6P_deaminase"/>
    <property type="match status" value="1"/>
</dbReference>
<evidence type="ECO:0000313" key="3">
    <source>
        <dbReference type="Proteomes" id="UP000279422"/>
    </source>
</evidence>
<dbReference type="Proteomes" id="UP000279422">
    <property type="component" value="Unassembled WGS sequence"/>
</dbReference>
<dbReference type="InterPro" id="IPR004547">
    <property type="entry name" value="Glucosamine6P_isomerase"/>
</dbReference>
<dbReference type="GO" id="GO:0005975">
    <property type="term" value="P:carbohydrate metabolic process"/>
    <property type="evidence" value="ECO:0007669"/>
    <property type="project" value="InterPro"/>
</dbReference>
<proteinExistence type="predicted"/>
<dbReference type="EMBL" id="QMPZ01000006">
    <property type="protein sequence ID" value="RLE10561.1"/>
    <property type="molecule type" value="Genomic_DNA"/>
</dbReference>
<dbReference type="GO" id="GO:0006046">
    <property type="term" value="P:N-acetylglucosamine catabolic process"/>
    <property type="evidence" value="ECO:0007669"/>
    <property type="project" value="TreeGrafter"/>
</dbReference>
<dbReference type="InterPro" id="IPR037171">
    <property type="entry name" value="NagB/RpiA_transferase-like"/>
</dbReference>
<evidence type="ECO:0000259" key="1">
    <source>
        <dbReference type="Pfam" id="PF01182"/>
    </source>
</evidence>
<dbReference type="SUPFAM" id="SSF100950">
    <property type="entry name" value="NagB/RpiA/CoA transferase-like"/>
    <property type="match status" value="1"/>
</dbReference>
<sequence>MEMKIFQTKQEMSKAAAQKAAAILMSTIEKKGKAVFVAATGTSQFEFLEHLTSVPSIDWSRTTMFHLDEYIGLPETHPASFRRYLKERLINKVHPGTVYLIQGDARDPELECERLNKIISNMEVDVAFVGVGENGHLAFNDPPADFETEKPYIIVELDEVCRRQQLKEGWFKSLDEVPRRAISMSIKQIMKSKNIICIVPESRKAQAVKDCFEGEISPYHPASILRKHTDAFIFLDKDAAKLLKERSYGARNRTTPDRPKGGDII</sequence>
<organism evidence="2 3">
    <name type="scientific">Aerophobetes bacterium</name>
    <dbReference type="NCBI Taxonomy" id="2030807"/>
    <lineage>
        <taxon>Bacteria</taxon>
        <taxon>Candidatus Aerophobota</taxon>
    </lineage>
</organism>
<dbReference type="Gene3D" id="3.40.50.1360">
    <property type="match status" value="1"/>
</dbReference>
<dbReference type="GO" id="GO:0004342">
    <property type="term" value="F:glucosamine-6-phosphate deaminase activity"/>
    <property type="evidence" value="ECO:0007669"/>
    <property type="project" value="InterPro"/>
</dbReference>
<dbReference type="GO" id="GO:0005737">
    <property type="term" value="C:cytoplasm"/>
    <property type="evidence" value="ECO:0007669"/>
    <property type="project" value="TreeGrafter"/>
</dbReference>
<gene>
    <name evidence="2" type="ORF">DRJ00_01060</name>
</gene>
<dbReference type="GO" id="GO:0042802">
    <property type="term" value="F:identical protein binding"/>
    <property type="evidence" value="ECO:0007669"/>
    <property type="project" value="TreeGrafter"/>
</dbReference>
<dbReference type="Pfam" id="PF01182">
    <property type="entry name" value="Glucosamine_iso"/>
    <property type="match status" value="1"/>
</dbReference>
<dbReference type="PANTHER" id="PTHR11280:SF6">
    <property type="entry name" value="GLUCOSAMINE-6-PHOSPHATE ISOMERASE NAGB"/>
    <property type="match status" value="1"/>
</dbReference>